<dbReference type="EMBL" id="CP022684">
    <property type="protein sequence ID" value="AUM11498.1"/>
    <property type="molecule type" value="Genomic_DNA"/>
</dbReference>
<dbReference type="InterPro" id="IPR036278">
    <property type="entry name" value="Sialidase_sf"/>
</dbReference>
<gene>
    <name evidence="4" type="ORF">Kalk_03250</name>
</gene>
<dbReference type="InterPro" id="IPR015943">
    <property type="entry name" value="WD40/YVTN_repeat-like_dom_sf"/>
</dbReference>
<dbReference type="AlphaFoldDB" id="A0A2K9LGL1"/>
<dbReference type="PANTHER" id="PTHR47199:SF2">
    <property type="entry name" value="PHOTOSYSTEM II STABILITY_ASSEMBLY FACTOR HCF136, CHLOROPLASTIC"/>
    <property type="match status" value="1"/>
</dbReference>
<dbReference type="SUPFAM" id="SSF50939">
    <property type="entry name" value="Sialidases"/>
    <property type="match status" value="1"/>
</dbReference>
<proteinExistence type="predicted"/>
<dbReference type="InterPro" id="IPR028203">
    <property type="entry name" value="PSII_CF48-like_dom"/>
</dbReference>
<evidence type="ECO:0000313" key="4">
    <source>
        <dbReference type="EMBL" id="AUM11498.1"/>
    </source>
</evidence>
<dbReference type="GO" id="GO:0009523">
    <property type="term" value="C:photosystem II"/>
    <property type="evidence" value="ECO:0007669"/>
    <property type="project" value="UniProtKB-KW"/>
</dbReference>
<organism evidence="4 5">
    <name type="scientific">Ketobacter alkanivorans</name>
    <dbReference type="NCBI Taxonomy" id="1917421"/>
    <lineage>
        <taxon>Bacteria</taxon>
        <taxon>Pseudomonadati</taxon>
        <taxon>Pseudomonadota</taxon>
        <taxon>Gammaproteobacteria</taxon>
        <taxon>Pseudomonadales</taxon>
        <taxon>Ketobacteraceae</taxon>
        <taxon>Ketobacter</taxon>
    </lineage>
</organism>
<dbReference type="GO" id="GO:0015979">
    <property type="term" value="P:photosynthesis"/>
    <property type="evidence" value="ECO:0007669"/>
    <property type="project" value="UniProtKB-KW"/>
</dbReference>
<feature type="domain" description="Photosynthesis system II assembly factor Ycf48/Hcf136-like" evidence="3">
    <location>
        <begin position="81"/>
        <end position="128"/>
    </location>
</feature>
<protein>
    <recommendedName>
        <fullName evidence="3">Photosynthesis system II assembly factor Ycf48/Hcf136-like domain-containing protein</fullName>
    </recommendedName>
</protein>
<evidence type="ECO:0000256" key="1">
    <source>
        <dbReference type="ARBA" id="ARBA00022531"/>
    </source>
</evidence>
<accession>A0A2K9LGL1</accession>
<dbReference type="PANTHER" id="PTHR47199">
    <property type="entry name" value="PHOTOSYSTEM II STABILITY/ASSEMBLY FACTOR HCF136, CHLOROPLASTIC"/>
    <property type="match status" value="1"/>
</dbReference>
<feature type="domain" description="Photosynthesis system II assembly factor Ycf48/Hcf136-like" evidence="3">
    <location>
        <begin position="156"/>
        <end position="236"/>
    </location>
</feature>
<reference evidence="5" key="1">
    <citation type="submission" date="2017-08" db="EMBL/GenBank/DDBJ databases">
        <title>Direct submision.</title>
        <authorList>
            <person name="Kim S.-J."/>
            <person name="Rhee S.-K."/>
        </authorList>
    </citation>
    <scope>NUCLEOTIDE SEQUENCE [LARGE SCALE GENOMIC DNA]</scope>
    <source>
        <strain evidence="5">GI5</strain>
    </source>
</reference>
<evidence type="ECO:0000259" key="3">
    <source>
        <dbReference type="Pfam" id="PF14870"/>
    </source>
</evidence>
<sequence>MWVSNNMGYSIIKTVASSLAVWVLSTGIASASDYEKNLNMRAAIPSAKAAQSLLTDVCVEGDKVVAVGDWGHILISLDNGESWNQANVPVQNLLTAVDFVGTQHGWAVGHEGVILHSSDGGNNWQLQYANPHRVLSDEEMDQLTDDQFAKLPQAGSPLLDVWFRDENTGFAVGAYGMFLGTQDAGKTWVDVSSRIENIDGWHLNAIEANGDGVVYIAGEKGILFRSDDGGDNWITLTSPYGGSYFGAMTGAGNDDIYVFGLQGNSFKSSDRGATWVRSKSKNTNGLMDGVVIGSKSVVMVGNSGVILTSKDGGLNFSMQITPSRESILAIERLANGKLILVGQGGVQLAAPDLK</sequence>
<dbReference type="Gene3D" id="2.130.10.10">
    <property type="entry name" value="YVTN repeat-like/Quinoprotein amine dehydrogenase"/>
    <property type="match status" value="2"/>
</dbReference>
<evidence type="ECO:0000256" key="2">
    <source>
        <dbReference type="ARBA" id="ARBA00023276"/>
    </source>
</evidence>
<keyword evidence="2" id="KW-0604">Photosystem II</keyword>
<keyword evidence="1" id="KW-0602">Photosynthesis</keyword>
<evidence type="ECO:0000313" key="5">
    <source>
        <dbReference type="Proteomes" id="UP000235116"/>
    </source>
</evidence>
<dbReference type="KEGG" id="kak:Kalk_03250"/>
<keyword evidence="5" id="KW-1185">Reference proteome</keyword>
<dbReference type="Pfam" id="PF14870">
    <property type="entry name" value="PSII_BNR"/>
    <property type="match status" value="2"/>
</dbReference>
<dbReference type="Proteomes" id="UP000235116">
    <property type="component" value="Chromosome"/>
</dbReference>
<name>A0A2K9LGL1_9GAMM</name>